<evidence type="ECO:0000256" key="2">
    <source>
        <dbReference type="SAM" id="Phobius"/>
    </source>
</evidence>
<organism evidence="3 4">
    <name type="scientific">Leucobacter iarius</name>
    <dbReference type="NCBI Taxonomy" id="333963"/>
    <lineage>
        <taxon>Bacteria</taxon>
        <taxon>Bacillati</taxon>
        <taxon>Actinomycetota</taxon>
        <taxon>Actinomycetes</taxon>
        <taxon>Micrococcales</taxon>
        <taxon>Microbacteriaceae</taxon>
        <taxon>Leucobacter</taxon>
    </lineage>
</organism>
<feature type="region of interest" description="Disordered" evidence="1">
    <location>
        <begin position="79"/>
        <end position="116"/>
    </location>
</feature>
<keyword evidence="2" id="KW-0812">Transmembrane</keyword>
<evidence type="ECO:0008006" key="5">
    <source>
        <dbReference type="Google" id="ProtNLM"/>
    </source>
</evidence>
<dbReference type="EMBL" id="BAAAOB010000004">
    <property type="protein sequence ID" value="GAA1796014.1"/>
    <property type="molecule type" value="Genomic_DNA"/>
</dbReference>
<protein>
    <recommendedName>
        <fullName evidence="5">Integral membrane protein</fullName>
    </recommendedName>
</protein>
<feature type="transmembrane region" description="Helical" evidence="2">
    <location>
        <begin position="52"/>
        <end position="76"/>
    </location>
</feature>
<sequence>MGPHRRFPWKVVALAFVWPLAWLTCTFLHGAVTNWYPHFILNAGHLGLNAAALDALAVIAYALVITVIVVAIDLWLPSLTAPDDTHRPLMNTRPELNSSRTPGAGQISRTSGSRAR</sequence>
<keyword evidence="2" id="KW-1133">Transmembrane helix</keyword>
<dbReference type="InterPro" id="IPR049713">
    <property type="entry name" value="Pr6Pr-like"/>
</dbReference>
<gene>
    <name evidence="3" type="ORF">GCM10009768_26320</name>
</gene>
<feature type="transmembrane region" description="Helical" evidence="2">
    <location>
        <begin position="12"/>
        <end position="32"/>
    </location>
</feature>
<evidence type="ECO:0000313" key="4">
    <source>
        <dbReference type="Proteomes" id="UP001500851"/>
    </source>
</evidence>
<dbReference type="NCBIfam" id="NF038065">
    <property type="entry name" value="Pr6Pr"/>
    <property type="match status" value="1"/>
</dbReference>
<keyword evidence="2" id="KW-0472">Membrane</keyword>
<keyword evidence="4" id="KW-1185">Reference proteome</keyword>
<name>A0ABP4XVE1_9MICO</name>
<dbReference type="Proteomes" id="UP001500851">
    <property type="component" value="Unassembled WGS sequence"/>
</dbReference>
<evidence type="ECO:0000256" key="1">
    <source>
        <dbReference type="SAM" id="MobiDB-lite"/>
    </source>
</evidence>
<reference evidence="4" key="1">
    <citation type="journal article" date="2019" name="Int. J. Syst. Evol. Microbiol.">
        <title>The Global Catalogue of Microorganisms (GCM) 10K type strain sequencing project: providing services to taxonomists for standard genome sequencing and annotation.</title>
        <authorList>
            <consortium name="The Broad Institute Genomics Platform"/>
            <consortium name="The Broad Institute Genome Sequencing Center for Infectious Disease"/>
            <person name="Wu L."/>
            <person name="Ma J."/>
        </authorList>
    </citation>
    <scope>NUCLEOTIDE SEQUENCE [LARGE SCALE GENOMIC DNA]</scope>
    <source>
        <strain evidence="4">JCM 14736</strain>
    </source>
</reference>
<proteinExistence type="predicted"/>
<feature type="compositionally biased region" description="Polar residues" evidence="1">
    <location>
        <begin position="94"/>
        <end position="116"/>
    </location>
</feature>
<evidence type="ECO:0000313" key="3">
    <source>
        <dbReference type="EMBL" id="GAA1796014.1"/>
    </source>
</evidence>
<accession>A0ABP4XVE1</accession>
<comment type="caution">
    <text evidence="3">The sequence shown here is derived from an EMBL/GenBank/DDBJ whole genome shotgun (WGS) entry which is preliminary data.</text>
</comment>